<dbReference type="PANTHER" id="PTHR35011">
    <property type="entry name" value="2,3-DIKETO-L-GULONATE TRAP TRANSPORTER SMALL PERMEASE PROTEIN YIAM"/>
    <property type="match status" value="1"/>
</dbReference>
<comment type="subcellular location">
    <subcellularLocation>
        <location evidence="1 9">Cell inner membrane</location>
        <topology evidence="1 9">Multi-pass membrane protein</topology>
    </subcellularLocation>
</comment>
<reference evidence="11 12" key="1">
    <citation type="submission" date="2013-04" db="EMBL/GenBank/DDBJ databases">
        <title>Oceanicola sp. 22II1-22F33 Genome Sequencing.</title>
        <authorList>
            <person name="Lai Q."/>
            <person name="Li G."/>
            <person name="Shao Z."/>
        </authorList>
    </citation>
    <scope>NUCLEOTIDE SEQUENCE [LARGE SCALE GENOMIC DNA]</scope>
    <source>
        <strain evidence="11 12">22II1-22F33</strain>
    </source>
</reference>
<dbReference type="Proteomes" id="UP000215377">
    <property type="component" value="Unassembled WGS sequence"/>
</dbReference>
<protein>
    <recommendedName>
        <fullName evidence="9">TRAP transporter small permease protein</fullName>
    </recommendedName>
</protein>
<organism evidence="11 12">
    <name type="scientific">Marinibacterium profundimaris</name>
    <dbReference type="NCBI Taxonomy" id="1679460"/>
    <lineage>
        <taxon>Bacteria</taxon>
        <taxon>Pseudomonadati</taxon>
        <taxon>Pseudomonadota</taxon>
        <taxon>Alphaproteobacteria</taxon>
        <taxon>Rhodobacterales</taxon>
        <taxon>Paracoccaceae</taxon>
        <taxon>Marinibacterium</taxon>
    </lineage>
</organism>
<evidence type="ECO:0000259" key="10">
    <source>
        <dbReference type="Pfam" id="PF04290"/>
    </source>
</evidence>
<evidence type="ECO:0000256" key="8">
    <source>
        <dbReference type="ARBA" id="ARBA00038436"/>
    </source>
</evidence>
<dbReference type="AlphaFoldDB" id="A0A225NEI9"/>
<keyword evidence="4 9" id="KW-0997">Cell inner membrane</keyword>
<evidence type="ECO:0000313" key="12">
    <source>
        <dbReference type="Proteomes" id="UP000215377"/>
    </source>
</evidence>
<keyword evidence="6" id="KW-1133">Transmembrane helix</keyword>
<keyword evidence="2 9" id="KW-0813">Transport</keyword>
<evidence type="ECO:0000313" key="11">
    <source>
        <dbReference type="EMBL" id="OWU71023.1"/>
    </source>
</evidence>
<evidence type="ECO:0000256" key="6">
    <source>
        <dbReference type="ARBA" id="ARBA00022989"/>
    </source>
</evidence>
<evidence type="ECO:0000256" key="7">
    <source>
        <dbReference type="ARBA" id="ARBA00023136"/>
    </source>
</evidence>
<name>A0A225NEI9_9RHOB</name>
<feature type="domain" description="Tripartite ATP-independent periplasmic transporters DctQ component" evidence="10">
    <location>
        <begin position="30"/>
        <end position="158"/>
    </location>
</feature>
<comment type="caution">
    <text evidence="11">The sequence shown here is derived from an EMBL/GenBank/DDBJ whole genome shotgun (WGS) entry which is preliminary data.</text>
</comment>
<dbReference type="PANTHER" id="PTHR35011:SF11">
    <property type="entry name" value="TRAP TRANSPORTER SMALL PERMEASE PROTEIN"/>
    <property type="match status" value="1"/>
</dbReference>
<dbReference type="RefSeq" id="WP_198963321.1">
    <property type="nucleotide sequence ID" value="NZ_AQQR01000010.1"/>
</dbReference>
<dbReference type="EMBL" id="AQQR01000010">
    <property type="protein sequence ID" value="OWU71023.1"/>
    <property type="molecule type" value="Genomic_DNA"/>
</dbReference>
<dbReference type="Pfam" id="PF04290">
    <property type="entry name" value="DctQ"/>
    <property type="match status" value="1"/>
</dbReference>
<dbReference type="GO" id="GO:0015740">
    <property type="term" value="P:C4-dicarboxylate transport"/>
    <property type="evidence" value="ECO:0007669"/>
    <property type="project" value="TreeGrafter"/>
</dbReference>
<evidence type="ECO:0000256" key="2">
    <source>
        <dbReference type="ARBA" id="ARBA00022448"/>
    </source>
</evidence>
<comment type="function">
    <text evidence="9">Part of the tripartite ATP-independent periplasmic (TRAP) transport system.</text>
</comment>
<evidence type="ECO:0000256" key="4">
    <source>
        <dbReference type="ARBA" id="ARBA00022519"/>
    </source>
</evidence>
<keyword evidence="7" id="KW-0472">Membrane</keyword>
<dbReference type="InterPro" id="IPR055348">
    <property type="entry name" value="DctQ"/>
</dbReference>
<proteinExistence type="inferred from homology"/>
<evidence type="ECO:0000256" key="9">
    <source>
        <dbReference type="RuleBase" id="RU369079"/>
    </source>
</evidence>
<keyword evidence="12" id="KW-1185">Reference proteome</keyword>
<comment type="subunit">
    <text evidence="9">The complex comprises the extracytoplasmic solute receptor protein and the two transmembrane proteins.</text>
</comment>
<evidence type="ECO:0000256" key="3">
    <source>
        <dbReference type="ARBA" id="ARBA00022475"/>
    </source>
</evidence>
<keyword evidence="3" id="KW-1003">Cell membrane</keyword>
<dbReference type="InterPro" id="IPR007387">
    <property type="entry name" value="TRAP_DctQ"/>
</dbReference>
<comment type="similarity">
    <text evidence="8 9">Belongs to the TRAP transporter small permease family.</text>
</comment>
<accession>A0A225NEI9</accession>
<keyword evidence="5" id="KW-0812">Transmembrane</keyword>
<evidence type="ECO:0000256" key="5">
    <source>
        <dbReference type="ARBA" id="ARBA00022692"/>
    </source>
</evidence>
<gene>
    <name evidence="11" type="ORF">ATO3_19505</name>
</gene>
<evidence type="ECO:0000256" key="1">
    <source>
        <dbReference type="ARBA" id="ARBA00004429"/>
    </source>
</evidence>
<dbReference type="GO" id="GO:0022857">
    <property type="term" value="F:transmembrane transporter activity"/>
    <property type="evidence" value="ECO:0007669"/>
    <property type="project" value="UniProtKB-UniRule"/>
</dbReference>
<sequence length="174" mass="19131">MKDKIRTLSSAIRVLTTVALWLSATGLVLMTAFIAWQVYGRFVLNDTPTWTETSSVLLMGWFILLGAAVGIREGNHLSFDVLLFVLPDRVKRVFYTVSDIVVIAFALGMVVYGIQLASNAWSTTIPNLGFSGGIVFLALICGGILMVLFSVERILRRMVGLPTARFGEDPVEED</sequence>
<dbReference type="GO" id="GO:0005886">
    <property type="term" value="C:plasma membrane"/>
    <property type="evidence" value="ECO:0007669"/>
    <property type="project" value="UniProtKB-SubCell"/>
</dbReference>